<dbReference type="PANTHER" id="PTHR11614">
    <property type="entry name" value="PHOSPHOLIPASE-RELATED"/>
    <property type="match status" value="1"/>
</dbReference>
<dbReference type="Pfam" id="PF12146">
    <property type="entry name" value="Hydrolase_4"/>
    <property type="match status" value="1"/>
</dbReference>
<gene>
    <name evidence="2" type="ORF">J2W69_001899</name>
</gene>
<sequence>MPESSFPPLSARFSEEQLASALPVLQQFWQQGQHQSFLSFDQTRLCYSSFRHPKPRAEIVLSPGRIEACQKYREFCFDLYQAGFTVHLIDHRGQGLSDRLNPDRHLGDVADFQHYVQDFALWLQCHILPQQQAPLLGLAHSMGSAILCRYLQQYAQHGLIGAVYCSPMFGIQSHPLPKAIAEPFARLMARLNRLCSKQNWYFPGQSRYKDKAFTGNHLTHSQVRYQQFRQLYLEQPQLQLGGVSCRWLAQALLAIEELQQAPALSLPQLLIQATADPVVDNKRHQSYQDKHQEQYCELVKIEGALHEIIFESDALRNPLFRALNRFFLQLGL</sequence>
<keyword evidence="2" id="KW-0378">Hydrolase</keyword>
<keyword evidence="3" id="KW-1185">Reference proteome</keyword>
<name>A0ABU1VZ19_9GAMM</name>
<comment type="caution">
    <text evidence="2">The sequence shown here is derived from an EMBL/GenBank/DDBJ whole genome shotgun (WGS) entry which is preliminary data.</text>
</comment>
<evidence type="ECO:0000313" key="2">
    <source>
        <dbReference type="EMBL" id="MDR7120961.1"/>
    </source>
</evidence>
<dbReference type="RefSeq" id="WP_310277209.1">
    <property type="nucleotide sequence ID" value="NZ_JAVDWR010000004.1"/>
</dbReference>
<dbReference type="EC" id="3.1.1.5" evidence="2"/>
<dbReference type="EMBL" id="JAVDWR010000004">
    <property type="protein sequence ID" value="MDR7120961.1"/>
    <property type="molecule type" value="Genomic_DNA"/>
</dbReference>
<dbReference type="GO" id="GO:0004622">
    <property type="term" value="F:phosphatidylcholine lysophospholipase activity"/>
    <property type="evidence" value="ECO:0007669"/>
    <property type="project" value="UniProtKB-EC"/>
</dbReference>
<protein>
    <submittedName>
        <fullName evidence="2">Lysophospholipase</fullName>
        <ecNumber evidence="2">3.1.1.5</ecNumber>
    </submittedName>
</protein>
<feature type="domain" description="Serine aminopeptidase S33" evidence="1">
    <location>
        <begin position="54"/>
        <end position="313"/>
    </location>
</feature>
<reference evidence="2 3" key="1">
    <citation type="submission" date="2023-07" db="EMBL/GenBank/DDBJ databases">
        <title>Sorghum-associated microbial communities from plants grown in Nebraska, USA.</title>
        <authorList>
            <person name="Schachtman D."/>
        </authorList>
    </citation>
    <scope>NUCLEOTIDE SEQUENCE [LARGE SCALE GENOMIC DNA]</scope>
    <source>
        <strain evidence="2 3">4138</strain>
    </source>
</reference>
<organism evidence="2 3">
    <name type="scientific">Rheinheimera soli</name>
    <dbReference type="NCBI Taxonomy" id="443616"/>
    <lineage>
        <taxon>Bacteria</taxon>
        <taxon>Pseudomonadati</taxon>
        <taxon>Pseudomonadota</taxon>
        <taxon>Gammaproteobacteria</taxon>
        <taxon>Chromatiales</taxon>
        <taxon>Chromatiaceae</taxon>
        <taxon>Rheinheimera</taxon>
    </lineage>
</organism>
<accession>A0ABU1VZ19</accession>
<dbReference type="InterPro" id="IPR022742">
    <property type="entry name" value="Hydrolase_4"/>
</dbReference>
<dbReference type="SUPFAM" id="SSF53474">
    <property type="entry name" value="alpha/beta-Hydrolases"/>
    <property type="match status" value="1"/>
</dbReference>
<dbReference type="Proteomes" id="UP001257909">
    <property type="component" value="Unassembled WGS sequence"/>
</dbReference>
<proteinExistence type="predicted"/>
<dbReference type="InterPro" id="IPR029058">
    <property type="entry name" value="AB_hydrolase_fold"/>
</dbReference>
<dbReference type="InterPro" id="IPR051044">
    <property type="entry name" value="MAG_DAG_Lipase"/>
</dbReference>
<evidence type="ECO:0000313" key="3">
    <source>
        <dbReference type="Proteomes" id="UP001257909"/>
    </source>
</evidence>
<dbReference type="Gene3D" id="3.40.50.1820">
    <property type="entry name" value="alpha/beta hydrolase"/>
    <property type="match status" value="1"/>
</dbReference>
<evidence type="ECO:0000259" key="1">
    <source>
        <dbReference type="Pfam" id="PF12146"/>
    </source>
</evidence>